<evidence type="ECO:0000313" key="2">
    <source>
        <dbReference type="Proteomes" id="UP000032247"/>
    </source>
</evidence>
<evidence type="ECO:0008006" key="3">
    <source>
        <dbReference type="Google" id="ProtNLM"/>
    </source>
</evidence>
<comment type="caution">
    <text evidence="1">The sequence shown here is derived from an EMBL/GenBank/DDBJ whole genome shotgun (WGS) entry which is preliminary data.</text>
</comment>
<evidence type="ECO:0000313" key="1">
    <source>
        <dbReference type="EMBL" id="KIU12393.1"/>
    </source>
</evidence>
<name>A0A0D1ISP5_BACIU</name>
<dbReference type="EMBL" id="JXBC01000002">
    <property type="protein sequence ID" value="KIU12393.1"/>
    <property type="molecule type" value="Genomic_DNA"/>
</dbReference>
<dbReference type="PATRIC" id="fig|1423.173.peg.1275"/>
<accession>A0A0D1ISP5</accession>
<dbReference type="AlphaFoldDB" id="A0A0D1ISP5"/>
<dbReference type="STRING" id="483913.AN935_07330"/>
<dbReference type="Proteomes" id="UP000032247">
    <property type="component" value="Unassembled WGS sequence"/>
</dbReference>
<dbReference type="InterPro" id="IPR025552">
    <property type="entry name" value="YkyB"/>
</dbReference>
<reference evidence="1 2" key="1">
    <citation type="submission" date="2014-12" db="EMBL/GenBank/DDBJ databases">
        <title>Comparative genome analysis of Bacillus coagulans HM-08, Clostridium butyricum HM-68, Bacillus subtilis HM-66 and Bacillus licheniformis BL-09.</title>
        <authorList>
            <person name="Zhang H."/>
        </authorList>
    </citation>
    <scope>NUCLEOTIDE SEQUENCE [LARGE SCALE GENOMIC DNA]</scope>
    <source>
        <strain evidence="1 2">HM-66</strain>
    </source>
</reference>
<sequence length="154" mass="17944">MDDHAYTKDLQPTVENLSKAVYTVNRHAKTAPNPKYLYLLKKRALQKLVKEGKGKKIGLHFSKNPRFSQQQSDVLISIGDYYFHMPPTKEDFEHLPHLGTLNQSYRNPKAQMSLTKAKHLLQEYVGMKEKPLVPNRQQPAYHKPFFKKLGESYF</sequence>
<dbReference type="Pfam" id="PF14177">
    <property type="entry name" value="YkyB"/>
    <property type="match status" value="1"/>
</dbReference>
<proteinExistence type="predicted"/>
<gene>
    <name evidence="1" type="ORF">SC09_Contig19orf00859</name>
</gene>
<protein>
    <recommendedName>
        <fullName evidence="3">YkyB-like protein</fullName>
    </recommendedName>
</protein>
<organism evidence="1 2">
    <name type="scientific">Bacillus subtilis</name>
    <dbReference type="NCBI Taxonomy" id="1423"/>
    <lineage>
        <taxon>Bacteria</taxon>
        <taxon>Bacillati</taxon>
        <taxon>Bacillota</taxon>
        <taxon>Bacilli</taxon>
        <taxon>Bacillales</taxon>
        <taxon>Bacillaceae</taxon>
        <taxon>Bacillus</taxon>
    </lineage>
</organism>